<comment type="caution">
    <text evidence="1">The sequence shown here is derived from an EMBL/GenBank/DDBJ whole genome shotgun (WGS) entry which is preliminary data.</text>
</comment>
<protein>
    <submittedName>
        <fullName evidence="1">Uncharacterized protein</fullName>
    </submittedName>
</protein>
<feature type="non-terminal residue" evidence="1">
    <location>
        <position position="96"/>
    </location>
</feature>
<dbReference type="AlphaFoldDB" id="X1QYL5"/>
<dbReference type="EMBL" id="BARW01010160">
    <property type="protein sequence ID" value="GAI73647.1"/>
    <property type="molecule type" value="Genomic_DNA"/>
</dbReference>
<name>X1QYL5_9ZZZZ</name>
<evidence type="ECO:0000313" key="1">
    <source>
        <dbReference type="EMBL" id="GAI73647.1"/>
    </source>
</evidence>
<sequence>MFSIKQYIVILLAFPIHYEGFNYVNPTLRQIKESLKFYTGIDITVRHIRNLLHELTDQGIIKREFHDWRCGPLGNQGQASSYTVVNFNKAFEDVFS</sequence>
<reference evidence="1" key="1">
    <citation type="journal article" date="2014" name="Front. Microbiol.">
        <title>High frequency of phylogenetically diverse reductive dehalogenase-homologous genes in deep subseafloor sedimentary metagenomes.</title>
        <authorList>
            <person name="Kawai M."/>
            <person name="Futagami T."/>
            <person name="Toyoda A."/>
            <person name="Takaki Y."/>
            <person name="Nishi S."/>
            <person name="Hori S."/>
            <person name="Arai W."/>
            <person name="Tsubouchi T."/>
            <person name="Morono Y."/>
            <person name="Uchiyama I."/>
            <person name="Ito T."/>
            <person name="Fujiyama A."/>
            <person name="Inagaki F."/>
            <person name="Takami H."/>
        </authorList>
    </citation>
    <scope>NUCLEOTIDE SEQUENCE</scope>
    <source>
        <strain evidence="1">Expedition CK06-06</strain>
    </source>
</reference>
<gene>
    <name evidence="1" type="ORF">S12H4_20134</name>
</gene>
<proteinExistence type="predicted"/>
<accession>X1QYL5</accession>
<organism evidence="1">
    <name type="scientific">marine sediment metagenome</name>
    <dbReference type="NCBI Taxonomy" id="412755"/>
    <lineage>
        <taxon>unclassified sequences</taxon>
        <taxon>metagenomes</taxon>
        <taxon>ecological metagenomes</taxon>
    </lineage>
</organism>